<dbReference type="InterPro" id="IPR036554">
    <property type="entry name" value="GHMP_kinase_C_sf"/>
</dbReference>
<dbReference type="InterPro" id="IPR006206">
    <property type="entry name" value="Mevalonate/galactokinase"/>
</dbReference>
<accession>A0A6N6N7N8</accession>
<dbReference type="Gene3D" id="3.30.70.890">
    <property type="entry name" value="GHMP kinase, C-terminal domain"/>
    <property type="match status" value="1"/>
</dbReference>
<evidence type="ECO:0000256" key="3">
    <source>
        <dbReference type="ARBA" id="ARBA00022741"/>
    </source>
</evidence>
<dbReference type="GO" id="GO:0004335">
    <property type="term" value="F:galactokinase activity"/>
    <property type="evidence" value="ECO:0007669"/>
    <property type="project" value="InterPro"/>
</dbReference>
<dbReference type="InterPro" id="IPR014721">
    <property type="entry name" value="Ribsml_uS5_D2-typ_fold_subgr"/>
</dbReference>
<evidence type="ECO:0000256" key="2">
    <source>
        <dbReference type="ARBA" id="ARBA00022679"/>
    </source>
</evidence>
<keyword evidence="2" id="KW-0808">Transferase</keyword>
<comment type="caution">
    <text evidence="8">The sequence shown here is derived from an EMBL/GenBank/DDBJ whole genome shotgun (WGS) entry which is preliminary data.</text>
</comment>
<dbReference type="InterPro" id="IPR020568">
    <property type="entry name" value="Ribosomal_Su5_D2-typ_SF"/>
</dbReference>
<evidence type="ECO:0000259" key="7">
    <source>
        <dbReference type="Pfam" id="PF10509"/>
    </source>
</evidence>
<dbReference type="PRINTS" id="PR00473">
    <property type="entry name" value="GALCTOKINASE"/>
</dbReference>
<dbReference type="Pfam" id="PF10509">
    <property type="entry name" value="GalKase_gal_bdg"/>
    <property type="match status" value="1"/>
</dbReference>
<comment type="similarity">
    <text evidence="1">Belongs to the GHMP kinase family. GalK subfamily.</text>
</comment>
<dbReference type="InterPro" id="IPR006204">
    <property type="entry name" value="GHMP_kinase_N_dom"/>
</dbReference>
<dbReference type="InterPro" id="IPR006203">
    <property type="entry name" value="GHMP_knse_ATP-bd_CS"/>
</dbReference>
<dbReference type="GO" id="GO:0006012">
    <property type="term" value="P:galactose metabolic process"/>
    <property type="evidence" value="ECO:0007669"/>
    <property type="project" value="InterPro"/>
</dbReference>
<organism evidence="8 9">
    <name type="scientific">Pseudodesulfovibrio senegalensis</name>
    <dbReference type="NCBI Taxonomy" id="1721087"/>
    <lineage>
        <taxon>Bacteria</taxon>
        <taxon>Pseudomonadati</taxon>
        <taxon>Thermodesulfobacteriota</taxon>
        <taxon>Desulfovibrionia</taxon>
        <taxon>Desulfovibrionales</taxon>
        <taxon>Desulfovibrionaceae</taxon>
    </lineage>
</organism>
<dbReference type="SUPFAM" id="SSF54211">
    <property type="entry name" value="Ribosomal protein S5 domain 2-like"/>
    <property type="match status" value="1"/>
</dbReference>
<evidence type="ECO:0000256" key="1">
    <source>
        <dbReference type="ARBA" id="ARBA00006566"/>
    </source>
</evidence>
<evidence type="ECO:0000256" key="4">
    <source>
        <dbReference type="ARBA" id="ARBA00022777"/>
    </source>
</evidence>
<reference evidence="8 9" key="1">
    <citation type="journal article" date="2017" name="Int. J. Syst. Evol. Microbiol.">
        <title>Desulfovibrio senegalensis sp. nov., a mesophilic sulfate reducer isolated from marine sediment.</title>
        <authorList>
            <person name="Thioye A."/>
            <person name="Gam Z.B.A."/>
            <person name="Mbengue M."/>
            <person name="Cayol J.L."/>
            <person name="Joseph-Bartoli M."/>
            <person name="Toure-Kane C."/>
            <person name="Labat M."/>
        </authorList>
    </citation>
    <scope>NUCLEOTIDE SEQUENCE [LARGE SCALE GENOMIC DNA]</scope>
    <source>
        <strain evidence="8 9">DSM 101509</strain>
    </source>
</reference>
<keyword evidence="3" id="KW-0547">Nucleotide-binding</keyword>
<dbReference type="InterPro" id="IPR019539">
    <property type="entry name" value="GalKase_N"/>
</dbReference>
<feature type="domain" description="Galactokinase N-terminal" evidence="7">
    <location>
        <begin position="39"/>
        <end position="85"/>
    </location>
</feature>
<evidence type="ECO:0000313" key="9">
    <source>
        <dbReference type="Proteomes" id="UP000438699"/>
    </source>
</evidence>
<keyword evidence="4 8" id="KW-0418">Kinase</keyword>
<dbReference type="OrthoDB" id="250531at2"/>
<protein>
    <submittedName>
        <fullName evidence="8">Galactokinase</fullName>
    </submittedName>
</protein>
<dbReference type="InterPro" id="IPR000705">
    <property type="entry name" value="Galactokinase"/>
</dbReference>
<dbReference type="EMBL" id="WAIE01000001">
    <property type="protein sequence ID" value="KAB1443863.1"/>
    <property type="molecule type" value="Genomic_DNA"/>
</dbReference>
<gene>
    <name evidence="8" type="ORF">F8A88_02850</name>
</gene>
<dbReference type="Proteomes" id="UP000438699">
    <property type="component" value="Unassembled WGS sequence"/>
</dbReference>
<dbReference type="GO" id="GO:0005524">
    <property type="term" value="F:ATP binding"/>
    <property type="evidence" value="ECO:0007669"/>
    <property type="project" value="UniProtKB-KW"/>
</dbReference>
<dbReference type="PANTHER" id="PTHR10457">
    <property type="entry name" value="MEVALONATE KINASE/GALACTOKINASE"/>
    <property type="match status" value="1"/>
</dbReference>
<dbReference type="PIRSF" id="PIRSF000530">
    <property type="entry name" value="Galactokinase"/>
    <property type="match status" value="1"/>
</dbReference>
<dbReference type="AlphaFoldDB" id="A0A6N6N7N8"/>
<dbReference type="PROSITE" id="PS00627">
    <property type="entry name" value="GHMP_KINASES_ATP"/>
    <property type="match status" value="1"/>
</dbReference>
<feature type="domain" description="GHMP kinase N-terminal" evidence="6">
    <location>
        <begin position="124"/>
        <end position="210"/>
    </location>
</feature>
<evidence type="ECO:0000256" key="5">
    <source>
        <dbReference type="ARBA" id="ARBA00022840"/>
    </source>
</evidence>
<evidence type="ECO:0000313" key="8">
    <source>
        <dbReference type="EMBL" id="KAB1443863.1"/>
    </source>
</evidence>
<dbReference type="PRINTS" id="PR00959">
    <property type="entry name" value="MEVGALKINASE"/>
</dbReference>
<keyword evidence="5" id="KW-0067">ATP-binding</keyword>
<dbReference type="SUPFAM" id="SSF55060">
    <property type="entry name" value="GHMP Kinase, C-terminal domain"/>
    <property type="match status" value="1"/>
</dbReference>
<name>A0A6N6N7N8_9BACT</name>
<sequence length="424" mass="45401">MREIVQDGRADSVLADMYGGPDALNAQRVRYAKLLVRMEQEFGAGPGMLLSVPGRTELGGNHTDHNHGRVLAAAVHLDCVAAVTPSSDMKVRIKSDGFAETIFVDLADLSPQGAEVGKPSALVRGVASGFVENGLAVGGFSACVNSSIPMGAGLSSSAAFELLICSIFNHLYNSGTVSTLKAASIARRAENVHFQKPCGFMDQIACAFKGVSEIDFKDPESPLIRPIECDLEAEGYRLVVVDTGGDHADMTPEYAAIASEMKLAANLLGQDAARGLGSAKVMDSIGWLREKAGDRAVLRLMHFIGENDRVDLQAEALRSGRMQDYLSLVNESGESSCRLLQNCACTNNPQEQPIPLALAMTERILKGRGAWRVHGGGFAGTIQAYVPRESFDEYVESMERVFGRNSVVALHVRKVGTDVVFPVA</sequence>
<dbReference type="PANTHER" id="PTHR10457:SF7">
    <property type="entry name" value="GALACTOKINASE-RELATED"/>
    <property type="match status" value="1"/>
</dbReference>
<proteinExistence type="inferred from homology"/>
<dbReference type="GO" id="GO:0005829">
    <property type="term" value="C:cytosol"/>
    <property type="evidence" value="ECO:0007669"/>
    <property type="project" value="TreeGrafter"/>
</dbReference>
<dbReference type="Pfam" id="PF00288">
    <property type="entry name" value="GHMP_kinases_N"/>
    <property type="match status" value="1"/>
</dbReference>
<keyword evidence="9" id="KW-1185">Reference proteome</keyword>
<dbReference type="Gene3D" id="3.30.230.10">
    <property type="match status" value="1"/>
</dbReference>
<evidence type="ECO:0000259" key="6">
    <source>
        <dbReference type="Pfam" id="PF00288"/>
    </source>
</evidence>